<proteinExistence type="predicted"/>
<dbReference type="AlphaFoldDB" id="A0A2Z3YZ66"/>
<gene>
    <name evidence="2" type="ORF">Csp1_26340</name>
</gene>
<reference evidence="3" key="1">
    <citation type="submission" date="2017-11" db="EMBL/GenBank/DDBJ databases">
        <title>Otitis media/interna in a cat caused by the recently described species Corynebacterium provencense.</title>
        <authorList>
            <person name="Kittl S."/>
            <person name="Brodard I."/>
            <person name="Rychener L."/>
            <person name="Jores J."/>
            <person name="Roosje P."/>
            <person name="Gobeli Brawand S."/>
        </authorList>
    </citation>
    <scope>NUCLEOTIDE SEQUENCE [LARGE SCALE GENOMIC DNA]</scope>
    <source>
        <strain evidence="3">17KM38</strain>
    </source>
</reference>
<keyword evidence="3" id="KW-1185">Reference proteome</keyword>
<evidence type="ECO:0000313" key="3">
    <source>
        <dbReference type="Proteomes" id="UP000247696"/>
    </source>
</evidence>
<dbReference type="Proteomes" id="UP000247696">
    <property type="component" value="Chromosome"/>
</dbReference>
<name>A0A2Z3YZ66_9CORY</name>
<dbReference type="KEGG" id="cpre:Csp1_26340"/>
<sequence>MTFRAVGKTWSTAEAVSGDPVPLVTSSTVSRKSDSRSCTRVSKTSALRRRPHVDQACRA</sequence>
<evidence type="ECO:0000313" key="2">
    <source>
        <dbReference type="EMBL" id="AWT27377.1"/>
    </source>
</evidence>
<protein>
    <submittedName>
        <fullName evidence="2">Uncharacterized protein</fullName>
    </submittedName>
</protein>
<accession>A0A2Z3YZ66</accession>
<feature type="region of interest" description="Disordered" evidence="1">
    <location>
        <begin position="20"/>
        <end position="59"/>
    </location>
</feature>
<dbReference type="EMBL" id="CP024988">
    <property type="protein sequence ID" value="AWT27377.1"/>
    <property type="molecule type" value="Genomic_DNA"/>
</dbReference>
<organism evidence="2 3">
    <name type="scientific">Corynebacterium provencense</name>
    <dbReference type="NCBI Taxonomy" id="1737425"/>
    <lineage>
        <taxon>Bacteria</taxon>
        <taxon>Bacillati</taxon>
        <taxon>Actinomycetota</taxon>
        <taxon>Actinomycetes</taxon>
        <taxon>Mycobacteriales</taxon>
        <taxon>Corynebacteriaceae</taxon>
        <taxon>Corynebacterium</taxon>
    </lineage>
</organism>
<evidence type="ECO:0000256" key="1">
    <source>
        <dbReference type="SAM" id="MobiDB-lite"/>
    </source>
</evidence>